<protein>
    <submittedName>
        <fullName evidence="5">Helix-turn-helix transcriptional regulator</fullName>
    </submittedName>
</protein>
<dbReference type="InterPro" id="IPR016032">
    <property type="entry name" value="Sig_transdc_resp-reg_C-effctor"/>
</dbReference>
<feature type="domain" description="HTH luxR-type" evidence="4">
    <location>
        <begin position="178"/>
        <end position="243"/>
    </location>
</feature>
<dbReference type="RefSeq" id="WP_121698848.1">
    <property type="nucleotide sequence ID" value="NZ_JBCLPP010000008.1"/>
</dbReference>
<evidence type="ECO:0000313" key="5">
    <source>
        <dbReference type="EMBL" id="MEY8244827.1"/>
    </source>
</evidence>
<keyword evidence="2" id="KW-0238">DNA-binding</keyword>
<reference evidence="5 6" key="1">
    <citation type="submission" date="2024-03" db="EMBL/GenBank/DDBJ databases">
        <title>Mouse gut bacterial collection (mGBC) of GemPharmatech.</title>
        <authorList>
            <person name="He Y."/>
            <person name="Dong L."/>
            <person name="Wu D."/>
            <person name="Gao X."/>
            <person name="Lin Z."/>
        </authorList>
    </citation>
    <scope>NUCLEOTIDE SEQUENCE [LARGE SCALE GENOMIC DNA]</scope>
    <source>
        <strain evidence="5 6">54-13</strain>
    </source>
</reference>
<dbReference type="Gene3D" id="3.30.450.20">
    <property type="entry name" value="PAS domain"/>
    <property type="match status" value="1"/>
</dbReference>
<accession>A0ABV4CUY7</accession>
<dbReference type="CDD" id="cd06170">
    <property type="entry name" value="LuxR_C_like"/>
    <property type="match status" value="1"/>
</dbReference>
<evidence type="ECO:0000256" key="3">
    <source>
        <dbReference type="ARBA" id="ARBA00023163"/>
    </source>
</evidence>
<dbReference type="PRINTS" id="PR00038">
    <property type="entry name" value="HTHLUXR"/>
</dbReference>
<dbReference type="EMBL" id="JBCLPP010000008">
    <property type="protein sequence ID" value="MEY8244827.1"/>
    <property type="molecule type" value="Genomic_DNA"/>
</dbReference>
<dbReference type="PROSITE" id="PS50043">
    <property type="entry name" value="HTH_LUXR_2"/>
    <property type="match status" value="1"/>
</dbReference>
<evidence type="ECO:0000259" key="4">
    <source>
        <dbReference type="PROSITE" id="PS50043"/>
    </source>
</evidence>
<evidence type="ECO:0000313" key="6">
    <source>
        <dbReference type="Proteomes" id="UP001565200"/>
    </source>
</evidence>
<organism evidence="5 6">
    <name type="scientific">Heminiphilus faecis</name>
    <dbReference type="NCBI Taxonomy" id="2601703"/>
    <lineage>
        <taxon>Bacteria</taxon>
        <taxon>Pseudomonadati</taxon>
        <taxon>Bacteroidota</taxon>
        <taxon>Bacteroidia</taxon>
        <taxon>Bacteroidales</taxon>
        <taxon>Muribaculaceae</taxon>
        <taxon>Heminiphilus</taxon>
    </lineage>
</organism>
<dbReference type="Proteomes" id="UP001565200">
    <property type="component" value="Unassembled WGS sequence"/>
</dbReference>
<dbReference type="Gene3D" id="1.10.10.10">
    <property type="entry name" value="Winged helix-like DNA-binding domain superfamily/Winged helix DNA-binding domain"/>
    <property type="match status" value="1"/>
</dbReference>
<proteinExistence type="predicted"/>
<name>A0ABV4CUY7_9BACT</name>
<dbReference type="InterPro" id="IPR000792">
    <property type="entry name" value="Tscrpt_reg_LuxR_C"/>
</dbReference>
<dbReference type="SMART" id="SM00421">
    <property type="entry name" value="HTH_LUXR"/>
    <property type="match status" value="1"/>
</dbReference>
<dbReference type="SUPFAM" id="SSF46894">
    <property type="entry name" value="C-terminal effector domain of the bipartite response regulators"/>
    <property type="match status" value="1"/>
</dbReference>
<dbReference type="PANTHER" id="PTHR44688:SF16">
    <property type="entry name" value="DNA-BINDING TRANSCRIPTIONAL ACTIVATOR DEVR_DOSR"/>
    <property type="match status" value="1"/>
</dbReference>
<evidence type="ECO:0000256" key="1">
    <source>
        <dbReference type="ARBA" id="ARBA00023015"/>
    </source>
</evidence>
<sequence length="245" mass="27588">MSNLPRLNQLLKNQSVRVEKSDLPWLLNYAENVARIENVTAVVSDLRSGTSRIFPGKFGILLGIGNYGTENSIWEKAILDLMTEDEREEKYLAELRFFNFLRHVPRHTRPDYYLVSKLRMTVETGCTIDVLHRMYYIYADDAETITHALCLYGSSAIGFVGKSIVANSLTGVSEELTSSSDASILSRREQQVLRLIDSGKTSADIAVVLSISKNTVSRHRQEILAKLQVKNSMEACRIAKAMKII</sequence>
<gene>
    <name evidence="5" type="ORF">AAK873_04225</name>
</gene>
<keyword evidence="1" id="KW-0805">Transcription regulation</keyword>
<dbReference type="InterPro" id="IPR036388">
    <property type="entry name" value="WH-like_DNA-bd_sf"/>
</dbReference>
<dbReference type="Pfam" id="PF00196">
    <property type="entry name" value="GerE"/>
    <property type="match status" value="1"/>
</dbReference>
<comment type="caution">
    <text evidence="5">The sequence shown here is derived from an EMBL/GenBank/DDBJ whole genome shotgun (WGS) entry which is preliminary data.</text>
</comment>
<evidence type="ECO:0000256" key="2">
    <source>
        <dbReference type="ARBA" id="ARBA00023125"/>
    </source>
</evidence>
<dbReference type="PANTHER" id="PTHR44688">
    <property type="entry name" value="DNA-BINDING TRANSCRIPTIONAL ACTIVATOR DEVR_DOSR"/>
    <property type="match status" value="1"/>
</dbReference>
<keyword evidence="6" id="KW-1185">Reference proteome</keyword>
<keyword evidence="3" id="KW-0804">Transcription</keyword>